<dbReference type="Pfam" id="PF00071">
    <property type="entry name" value="Ras"/>
    <property type="match status" value="1"/>
</dbReference>
<keyword evidence="11" id="KW-1185">Reference proteome</keyword>
<dbReference type="PANTHER" id="PTHR24070">
    <property type="entry name" value="RAS, DI-RAS, AND RHEB FAMILY MEMBERS OF SMALL GTPASE SUPERFAMILY"/>
    <property type="match status" value="1"/>
</dbReference>
<dbReference type="GO" id="GO:0005886">
    <property type="term" value="C:plasma membrane"/>
    <property type="evidence" value="ECO:0007669"/>
    <property type="project" value="UniProtKB-SubCell"/>
</dbReference>
<keyword evidence="6" id="KW-0342">GTP-binding</keyword>
<dbReference type="OrthoDB" id="5976022at2759"/>
<keyword evidence="8" id="KW-0449">Lipoprotein</keyword>
<dbReference type="GO" id="GO:0003924">
    <property type="term" value="F:GTPase activity"/>
    <property type="evidence" value="ECO:0007669"/>
    <property type="project" value="InterPro"/>
</dbReference>
<evidence type="ECO:0000256" key="6">
    <source>
        <dbReference type="ARBA" id="ARBA00023134"/>
    </source>
</evidence>
<dbReference type="PROSITE" id="PS51420">
    <property type="entry name" value="RHO"/>
    <property type="match status" value="1"/>
</dbReference>
<keyword evidence="4" id="KW-0488">Methylation</keyword>
<comment type="similarity">
    <text evidence="2">Belongs to the small GTPase superfamily. Ras family.</text>
</comment>
<dbReference type="InterPro" id="IPR027417">
    <property type="entry name" value="P-loop_NTPase"/>
</dbReference>
<evidence type="ECO:0000313" key="11">
    <source>
        <dbReference type="Proteomes" id="UP000242474"/>
    </source>
</evidence>
<dbReference type="SMART" id="SM00175">
    <property type="entry name" value="RAB"/>
    <property type="match status" value="1"/>
</dbReference>
<evidence type="ECO:0000256" key="4">
    <source>
        <dbReference type="ARBA" id="ARBA00022481"/>
    </source>
</evidence>
<evidence type="ECO:0000256" key="3">
    <source>
        <dbReference type="ARBA" id="ARBA00022475"/>
    </source>
</evidence>
<reference evidence="10 11" key="1">
    <citation type="journal article" date="2015" name="Genome Biol. Evol.">
        <title>Phylogenomic analyses indicate that early fungi evolved digesting cell walls of algal ancestors of land plants.</title>
        <authorList>
            <person name="Chang Y."/>
            <person name="Wang S."/>
            <person name="Sekimoto S."/>
            <person name="Aerts A.L."/>
            <person name="Choi C."/>
            <person name="Clum A."/>
            <person name="LaButti K.M."/>
            <person name="Lindquist E.A."/>
            <person name="Yee Ngan C."/>
            <person name="Ohm R.A."/>
            <person name="Salamov A.A."/>
            <person name="Grigoriev I.V."/>
            <person name="Spatafora J.W."/>
            <person name="Berbee M.L."/>
        </authorList>
    </citation>
    <scope>NUCLEOTIDE SEQUENCE [LARGE SCALE GENOMIC DNA]</scope>
    <source>
        <strain evidence="10 11">NRRL 1564</strain>
    </source>
</reference>
<dbReference type="SMART" id="SM00174">
    <property type="entry name" value="RHO"/>
    <property type="match status" value="1"/>
</dbReference>
<evidence type="ECO:0000256" key="1">
    <source>
        <dbReference type="ARBA" id="ARBA00004193"/>
    </source>
</evidence>
<dbReference type="Gene3D" id="3.40.50.300">
    <property type="entry name" value="P-loop containing nucleotide triphosphate hydrolases"/>
    <property type="match status" value="1"/>
</dbReference>
<dbReference type="SMART" id="SM00173">
    <property type="entry name" value="RAS"/>
    <property type="match status" value="1"/>
</dbReference>
<evidence type="ECO:0000256" key="9">
    <source>
        <dbReference type="ARBA" id="ARBA00023289"/>
    </source>
</evidence>
<keyword evidence="9" id="KW-0636">Prenylation</keyword>
<dbReference type="InterPro" id="IPR005225">
    <property type="entry name" value="Small_GTP-bd"/>
</dbReference>
<proteinExistence type="inferred from homology"/>
<dbReference type="EMBL" id="KZ303510">
    <property type="protein sequence ID" value="PIA15019.1"/>
    <property type="molecule type" value="Genomic_DNA"/>
</dbReference>
<gene>
    <name evidence="10" type="ORF">COEREDRAFT_82237</name>
</gene>
<dbReference type="InterPro" id="IPR020849">
    <property type="entry name" value="Small_GTPase_Ras-type"/>
</dbReference>
<dbReference type="InterPro" id="IPR001806">
    <property type="entry name" value="Small_GTPase"/>
</dbReference>
<dbReference type="GO" id="GO:0007165">
    <property type="term" value="P:signal transduction"/>
    <property type="evidence" value="ECO:0007669"/>
    <property type="project" value="InterPro"/>
</dbReference>
<dbReference type="AlphaFoldDB" id="A0A2G5B7N6"/>
<dbReference type="PROSITE" id="PS51419">
    <property type="entry name" value="RAB"/>
    <property type="match status" value="1"/>
</dbReference>
<name>A0A2G5B7N6_COERN</name>
<dbReference type="SMART" id="SM00176">
    <property type="entry name" value="RAN"/>
    <property type="match status" value="1"/>
</dbReference>
<dbReference type="STRING" id="763665.A0A2G5B7N6"/>
<dbReference type="Proteomes" id="UP000242474">
    <property type="component" value="Unassembled WGS sequence"/>
</dbReference>
<comment type="subcellular location">
    <subcellularLocation>
        <location evidence="1">Cell membrane</location>
        <topology evidence="1">Lipid-anchor</topology>
    </subcellularLocation>
</comment>
<evidence type="ECO:0000256" key="5">
    <source>
        <dbReference type="ARBA" id="ARBA00022741"/>
    </source>
</evidence>
<protein>
    <submittedName>
        <fullName evidence="10">Ras-like protein</fullName>
    </submittedName>
</protein>
<dbReference type="FunFam" id="3.40.50.300:FF:000080">
    <property type="entry name" value="Ras-like GTPase Ras1"/>
    <property type="match status" value="1"/>
</dbReference>
<evidence type="ECO:0000256" key="2">
    <source>
        <dbReference type="ARBA" id="ARBA00008344"/>
    </source>
</evidence>
<sequence>MSGNQLIREFKLVVVGGGGVGKSALTIQFIQSHFVDEYDPTIEDSYRKQCTIDNETAMLDVLDTAGQEEYSAMREQYMRTGEGFLLVYSITSRNSFEEMPTFQQQILRVKDRDYFPMMVCGNKADLEEERQVTMEEGQEIAQAFGCPFLETSAKRKTNVEEAFYQLVREIRRYNKEFSSMPTSKVGGGAPNAFGAPEDHTSGCSCVIL</sequence>
<evidence type="ECO:0000256" key="8">
    <source>
        <dbReference type="ARBA" id="ARBA00023288"/>
    </source>
</evidence>
<dbReference type="SUPFAM" id="SSF52540">
    <property type="entry name" value="P-loop containing nucleoside triphosphate hydrolases"/>
    <property type="match status" value="1"/>
</dbReference>
<organism evidence="10 11">
    <name type="scientific">Coemansia reversa (strain ATCC 12441 / NRRL 1564)</name>
    <dbReference type="NCBI Taxonomy" id="763665"/>
    <lineage>
        <taxon>Eukaryota</taxon>
        <taxon>Fungi</taxon>
        <taxon>Fungi incertae sedis</taxon>
        <taxon>Zoopagomycota</taxon>
        <taxon>Kickxellomycotina</taxon>
        <taxon>Kickxellomycetes</taxon>
        <taxon>Kickxellales</taxon>
        <taxon>Kickxellaceae</taxon>
        <taxon>Coemansia</taxon>
    </lineage>
</organism>
<accession>A0A2G5B7N6</accession>
<keyword evidence="3" id="KW-1003">Cell membrane</keyword>
<dbReference type="NCBIfam" id="TIGR00231">
    <property type="entry name" value="small_GTP"/>
    <property type="match status" value="1"/>
</dbReference>
<evidence type="ECO:0000256" key="7">
    <source>
        <dbReference type="ARBA" id="ARBA00023136"/>
    </source>
</evidence>
<dbReference type="GO" id="GO:0005525">
    <property type="term" value="F:GTP binding"/>
    <property type="evidence" value="ECO:0007669"/>
    <property type="project" value="UniProtKB-KW"/>
</dbReference>
<evidence type="ECO:0000313" key="10">
    <source>
        <dbReference type="EMBL" id="PIA15019.1"/>
    </source>
</evidence>
<keyword evidence="7" id="KW-0472">Membrane</keyword>
<dbReference type="PRINTS" id="PR00449">
    <property type="entry name" value="RASTRNSFRMNG"/>
</dbReference>
<dbReference type="PROSITE" id="PS51421">
    <property type="entry name" value="RAS"/>
    <property type="match status" value="1"/>
</dbReference>
<keyword evidence="5" id="KW-0547">Nucleotide-binding</keyword>